<dbReference type="PANTHER" id="PTHR48063">
    <property type="entry name" value="LRR RECEPTOR-LIKE KINASE"/>
    <property type="match status" value="1"/>
</dbReference>
<comment type="subcellular location">
    <subcellularLocation>
        <location evidence="1">Cell membrane</location>
        <topology evidence="1">Single-pass type I membrane protein</topology>
    </subcellularLocation>
</comment>
<dbReference type="Pfam" id="PF13855">
    <property type="entry name" value="LRR_8"/>
    <property type="match status" value="1"/>
</dbReference>
<evidence type="ECO:0000313" key="15">
    <source>
        <dbReference type="EMBL" id="KAK7393253.1"/>
    </source>
</evidence>
<dbReference type="InterPro" id="IPR032675">
    <property type="entry name" value="LRR_dom_sf"/>
</dbReference>
<dbReference type="FunFam" id="3.80.10.10:FF:000383">
    <property type="entry name" value="Leucine-rich repeat receptor protein kinase EMS1"/>
    <property type="match status" value="1"/>
</dbReference>
<dbReference type="SUPFAM" id="SSF52058">
    <property type="entry name" value="L domain-like"/>
    <property type="match status" value="3"/>
</dbReference>
<evidence type="ECO:0000256" key="9">
    <source>
        <dbReference type="ARBA" id="ARBA00023136"/>
    </source>
</evidence>
<evidence type="ECO:0000256" key="8">
    <source>
        <dbReference type="ARBA" id="ARBA00022989"/>
    </source>
</evidence>
<keyword evidence="10" id="KW-0675">Receptor</keyword>
<dbReference type="EMBL" id="JAYMYS010000005">
    <property type="protein sequence ID" value="KAK7393253.1"/>
    <property type="molecule type" value="Genomic_DNA"/>
</dbReference>
<keyword evidence="3" id="KW-1003">Cell membrane</keyword>
<keyword evidence="9" id="KW-0472">Membrane</keyword>
<comment type="caution">
    <text evidence="15">The sequence shown here is derived from an EMBL/GenBank/DDBJ whole genome shotgun (WGS) entry which is preliminary data.</text>
</comment>
<evidence type="ECO:0000256" key="11">
    <source>
        <dbReference type="ARBA" id="ARBA00023180"/>
    </source>
</evidence>
<feature type="chain" id="PRO_5043022416" description="Leucine-rich repeat-containing N-terminal plant-type domain-containing protein" evidence="12">
    <location>
        <begin position="26"/>
        <end position="680"/>
    </location>
</feature>
<keyword evidence="4" id="KW-0433">Leucine-rich repeat</keyword>
<dbReference type="PANTHER" id="PTHR48063:SF112">
    <property type="entry name" value="RECEPTOR LIKE PROTEIN 30-LIKE"/>
    <property type="match status" value="1"/>
</dbReference>
<keyword evidence="7" id="KW-0677">Repeat</keyword>
<feature type="signal peptide" evidence="12">
    <location>
        <begin position="1"/>
        <end position="25"/>
    </location>
</feature>
<dbReference type="Proteomes" id="UP001386955">
    <property type="component" value="Unassembled WGS sequence"/>
</dbReference>
<evidence type="ECO:0000256" key="4">
    <source>
        <dbReference type="ARBA" id="ARBA00022614"/>
    </source>
</evidence>
<sequence>MKISYLATLVLLLVVAEFTSNCASAEDPSKQPSLYNNFTLFRRMLFPHAKPPSVPFRVGAPGYRRPLLINTTLIFTFRHHSKDMLCLPFAVVFLLTTYAVLPSCGNSSLGCNEEERQALLSIKGSFKDPSLRLASWEGSDCCKWKGVGCNNVTGHVVKLDLRNPCYLQRDQGYFLQNCNFYKYVLEAQHIHPSMLQLKYLTYLDLSGNRFHNSTIPMFIQFLEYLQVLSLSDSHFSGRIPPHLGNLTKLTFLDLSFNSLLYADDDSHWISQLSSLQYLYMSDVNLGKAQNFLQSLNMLPSLVDIQFMNCGLNNLHTHQLVRATNLSRVEVFNLAENGLQSPFLDAFQNMSSIRKIDISFNHLNSTPFWLGACINLVNLYGNNNAFYGSFAFALQSLTSLISLNLSENHFDIVPSWLGLLKKTIFKEMRLEVIYNLDAWYDLMQLDLSNNEFNATLRAWLGKLESLKYFFVYNSNLVGTLPCDTITELINLESFGQLLNLKNIDFSANHLEGVVSNIDWPKQLAYLNLTNNHIIESLPQDIGKLTHLLLVNNLISGPVPNSLWKIDSLYNLDLSGNMLFSEIPNCWSATQGLNEINLPSNKLSGLIPSSLGNLSTLAWLYLNNNSLHGMFPPSLGNLKHLLILNLSENHLFGIIPSWIGNIFSLLQILRLRQNNFNGTIPL</sequence>
<evidence type="ECO:0008006" key="17">
    <source>
        <dbReference type="Google" id="ProtNLM"/>
    </source>
</evidence>
<feature type="domain" description="Disease resistance R13L4/SHOC-2-like LRR" evidence="14">
    <location>
        <begin position="193"/>
        <end position="408"/>
    </location>
</feature>
<dbReference type="InterPro" id="IPR046956">
    <property type="entry name" value="RLP23-like"/>
</dbReference>
<keyword evidence="5" id="KW-0812">Transmembrane</keyword>
<dbReference type="InterPro" id="IPR013210">
    <property type="entry name" value="LRR_N_plant-typ"/>
</dbReference>
<evidence type="ECO:0000256" key="10">
    <source>
        <dbReference type="ARBA" id="ARBA00023170"/>
    </source>
</evidence>
<evidence type="ECO:0000256" key="7">
    <source>
        <dbReference type="ARBA" id="ARBA00022737"/>
    </source>
</evidence>
<dbReference type="InterPro" id="IPR003591">
    <property type="entry name" value="Leu-rich_rpt_typical-subtyp"/>
</dbReference>
<dbReference type="AlphaFoldDB" id="A0AAN9SBH4"/>
<feature type="domain" description="Leucine-rich repeat-containing N-terminal plant-type" evidence="13">
    <location>
        <begin position="113"/>
        <end position="150"/>
    </location>
</feature>
<dbReference type="Pfam" id="PF00560">
    <property type="entry name" value="LRR_1"/>
    <property type="match status" value="1"/>
</dbReference>
<evidence type="ECO:0000256" key="1">
    <source>
        <dbReference type="ARBA" id="ARBA00004251"/>
    </source>
</evidence>
<dbReference type="InterPro" id="IPR055414">
    <property type="entry name" value="LRR_R13L4/SHOC2-like"/>
</dbReference>
<evidence type="ECO:0000256" key="3">
    <source>
        <dbReference type="ARBA" id="ARBA00022475"/>
    </source>
</evidence>
<dbReference type="Gene3D" id="3.80.10.10">
    <property type="entry name" value="Ribonuclease Inhibitor"/>
    <property type="match status" value="3"/>
</dbReference>
<evidence type="ECO:0000313" key="16">
    <source>
        <dbReference type="Proteomes" id="UP001386955"/>
    </source>
</evidence>
<keyword evidence="11" id="KW-0325">Glycoprotein</keyword>
<evidence type="ECO:0000256" key="2">
    <source>
        <dbReference type="ARBA" id="ARBA00009592"/>
    </source>
</evidence>
<dbReference type="Pfam" id="PF08263">
    <property type="entry name" value="LRRNT_2"/>
    <property type="match status" value="1"/>
</dbReference>
<protein>
    <recommendedName>
        <fullName evidence="17">Leucine-rich repeat-containing N-terminal plant-type domain-containing protein</fullName>
    </recommendedName>
</protein>
<dbReference type="InterPro" id="IPR001611">
    <property type="entry name" value="Leu-rich_rpt"/>
</dbReference>
<evidence type="ECO:0000256" key="6">
    <source>
        <dbReference type="ARBA" id="ARBA00022729"/>
    </source>
</evidence>
<comment type="similarity">
    <text evidence="2">Belongs to the RLP family.</text>
</comment>
<proteinExistence type="inferred from homology"/>
<keyword evidence="8" id="KW-1133">Transmembrane helix</keyword>
<evidence type="ECO:0000259" key="13">
    <source>
        <dbReference type="Pfam" id="PF08263"/>
    </source>
</evidence>
<keyword evidence="16" id="KW-1185">Reference proteome</keyword>
<organism evidence="15 16">
    <name type="scientific">Psophocarpus tetragonolobus</name>
    <name type="common">Winged bean</name>
    <name type="synonym">Dolichos tetragonolobus</name>
    <dbReference type="NCBI Taxonomy" id="3891"/>
    <lineage>
        <taxon>Eukaryota</taxon>
        <taxon>Viridiplantae</taxon>
        <taxon>Streptophyta</taxon>
        <taxon>Embryophyta</taxon>
        <taxon>Tracheophyta</taxon>
        <taxon>Spermatophyta</taxon>
        <taxon>Magnoliopsida</taxon>
        <taxon>eudicotyledons</taxon>
        <taxon>Gunneridae</taxon>
        <taxon>Pentapetalae</taxon>
        <taxon>rosids</taxon>
        <taxon>fabids</taxon>
        <taxon>Fabales</taxon>
        <taxon>Fabaceae</taxon>
        <taxon>Papilionoideae</taxon>
        <taxon>50 kb inversion clade</taxon>
        <taxon>NPAAA clade</taxon>
        <taxon>indigoferoid/millettioid clade</taxon>
        <taxon>Phaseoleae</taxon>
        <taxon>Psophocarpus</taxon>
    </lineage>
</organism>
<accession>A0AAN9SBH4</accession>
<evidence type="ECO:0000259" key="14">
    <source>
        <dbReference type="Pfam" id="PF23598"/>
    </source>
</evidence>
<name>A0AAN9SBH4_PSOTE</name>
<dbReference type="GO" id="GO:0005886">
    <property type="term" value="C:plasma membrane"/>
    <property type="evidence" value="ECO:0007669"/>
    <property type="project" value="UniProtKB-SubCell"/>
</dbReference>
<evidence type="ECO:0000256" key="12">
    <source>
        <dbReference type="SAM" id="SignalP"/>
    </source>
</evidence>
<dbReference type="Pfam" id="PF23598">
    <property type="entry name" value="LRR_14"/>
    <property type="match status" value="1"/>
</dbReference>
<gene>
    <name evidence="15" type="ORF">VNO78_21803</name>
</gene>
<keyword evidence="6 12" id="KW-0732">Signal</keyword>
<reference evidence="15 16" key="1">
    <citation type="submission" date="2024-01" db="EMBL/GenBank/DDBJ databases">
        <title>The genomes of 5 underutilized Papilionoideae crops provide insights into root nodulation and disease resistanc.</title>
        <authorList>
            <person name="Jiang F."/>
        </authorList>
    </citation>
    <scope>NUCLEOTIDE SEQUENCE [LARGE SCALE GENOMIC DNA]</scope>
    <source>
        <strain evidence="15">DUOXIRENSHENG_FW03</strain>
        <tissue evidence="15">Leaves</tissue>
    </source>
</reference>
<evidence type="ECO:0000256" key="5">
    <source>
        <dbReference type="ARBA" id="ARBA00022692"/>
    </source>
</evidence>
<dbReference type="SMART" id="SM00369">
    <property type="entry name" value="LRR_TYP"/>
    <property type="match status" value="6"/>
</dbReference>